<evidence type="ECO:0000256" key="7">
    <source>
        <dbReference type="ARBA" id="ARBA00023004"/>
    </source>
</evidence>
<dbReference type="NCBIfam" id="TIGR00604">
    <property type="entry name" value="rad3"/>
    <property type="match status" value="1"/>
</dbReference>
<dbReference type="InterPro" id="IPR002464">
    <property type="entry name" value="DNA/RNA_helicase_DEAH_CS"/>
</dbReference>
<dbReference type="PROSITE" id="PS00690">
    <property type="entry name" value="DEAH_ATP_HELICASE"/>
    <property type="match status" value="1"/>
</dbReference>
<keyword evidence="2" id="KW-0479">Metal-binding</keyword>
<evidence type="ECO:0000256" key="8">
    <source>
        <dbReference type="ARBA" id="ARBA00023014"/>
    </source>
</evidence>
<comment type="caution">
    <text evidence="13">The sequence shown here is derived from an EMBL/GenBank/DDBJ whole genome shotgun (WGS) entry which is preliminary data.</text>
</comment>
<reference evidence="13 14" key="1">
    <citation type="journal article" date="2022" name="Front. Cell. Infect. Microbiol.">
        <title>The Genomes of Two Strains of Taenia crassiceps the Animal Model for the Study of Human Cysticercosis.</title>
        <authorList>
            <person name="Bobes R.J."/>
            <person name="Estrada K."/>
            <person name="Rios-Valencia D.G."/>
            <person name="Calderon-Gallegos A."/>
            <person name="de la Torre P."/>
            <person name="Carrero J.C."/>
            <person name="Sanchez-Flores A."/>
            <person name="Laclette J.P."/>
        </authorList>
    </citation>
    <scope>NUCLEOTIDE SEQUENCE [LARGE SCALE GENOMIC DNA]</scope>
    <source>
        <strain evidence="13">WFUcys</strain>
    </source>
</reference>
<proteinExistence type="predicted"/>
<keyword evidence="6" id="KW-0067">ATP-binding</keyword>
<dbReference type="InterPro" id="IPR045028">
    <property type="entry name" value="DinG/Rad3-like"/>
</dbReference>
<evidence type="ECO:0000256" key="6">
    <source>
        <dbReference type="ARBA" id="ARBA00022840"/>
    </source>
</evidence>
<keyword evidence="7" id="KW-0408">Iron</keyword>
<dbReference type="Gene3D" id="3.40.50.300">
    <property type="entry name" value="P-loop containing nucleotide triphosphate hydrolases"/>
    <property type="match status" value="2"/>
</dbReference>
<dbReference type="InterPro" id="IPR006555">
    <property type="entry name" value="ATP-dep_Helicase_C"/>
</dbReference>
<dbReference type="PANTHER" id="PTHR11472:SF47">
    <property type="entry name" value="FANCONI ANEMIA GROUP J PROTEIN"/>
    <property type="match status" value="1"/>
</dbReference>
<keyword evidence="4" id="KW-0378">Hydrolase</keyword>
<protein>
    <recommendedName>
        <fullName evidence="12">Helicase ATP-binding domain-containing protein</fullName>
    </recommendedName>
</protein>
<keyword evidence="5" id="KW-0347">Helicase</keyword>
<dbReference type="Pfam" id="PF06733">
    <property type="entry name" value="DEAD_2"/>
    <property type="match status" value="1"/>
</dbReference>
<dbReference type="SMART" id="SM00491">
    <property type="entry name" value="HELICc2"/>
    <property type="match status" value="1"/>
</dbReference>
<keyword evidence="8" id="KW-0411">Iron-sulfur</keyword>
<dbReference type="InterPro" id="IPR008491">
    <property type="entry name" value="CDK5RAP3"/>
</dbReference>
<keyword evidence="10" id="KW-0539">Nucleus</keyword>
<dbReference type="Pfam" id="PF05600">
    <property type="entry name" value="CDK5RAP3"/>
    <property type="match status" value="2"/>
</dbReference>
<evidence type="ECO:0000256" key="4">
    <source>
        <dbReference type="ARBA" id="ARBA00022801"/>
    </source>
</evidence>
<sequence length="1363" mass="152633">MHGPISVQSQKLILWLVEHNVISKNYMESMESVSKAVNEFAQSSPEMIQSVGVKPIRYFYALDVLNYLEQADKTRDFFGRASASIRDLQRKITEFTAKKHSKEFELERLCKQFDIRDEHARLQLLEKASTLPDILSDYVASLKSLEPVVDFYVNFTSYLNPDRSGHITVYEWRTGYVPSVIGETDDYLPKIIKLEKEEIKAKEAEALNEDQDIDFTDLDAEGGADLAEIDFGTELLSGIDIVDLLNDTASKEVERGEDISRQPANKAITVAAGANARLLLDSTEGRNALINDLEELAAFLLRVRDNFLEFQAADFHVSGAKKQKTGSLNSDSMAPIYHQIMLDAPAEVRSKTLDDVDFMSSTVQKAFDMITGETIIHLSLLRLQPSYLERLICMMQDLRRQANRSRTRVAELSAAVQQANEELNALRAEMTECLQERRRLVAYLEKELSKLYERDIKLVGAAIAVSGRFMKLRALCFLFCWVHGEGSWLVFRDGSQNTGYLYPFSIQALWVSAFYAKSKSPTGTGKTLALLCAALGWLEHQMSKGSKNLVHNDIVHLETCKLFAPAQNEQGKEGMQGTPSFCTCVAAESRLVNETVRIPRIIYATRTHKQISQVIRELRKTKYSTVEMCILSSRTRSCANFEVRKQSNVSDACQNLKGTCPFDLGKNRQIVARGMRALNLDRPWDLEEYIEAMVQVHTCPYFFAFKLFESVPLCFCPYNYLLDPVFRETVASEISGSVIIIDEAHNIEDAARAATSVTLLEREVLVASEDLKRYLRLLRATGGALAEDVEALINLLNAIHQVMLLTRSRLVAAGSFASSAQVWSDTEIEGLLSTVGLGLDRFETVRRSFNRLNNMIQKEAAANRNFPALRNESKSLSSATIRLFTYIFVMLKFIYSDGMRRIRNYRAVLMEVVNFEKQPLGEDLDISGVSVNQWSSKTRSVKRQSRLVERKSLSLNFWCLNPAVCMRSLAESAHSLILASGTLAPLEALVAELGIDFPLRLEASHVVPRQRVLATCVSHGPRGVRLCATFEHQNAFIFQDEVGHLLLEACQRVPGGVLCFFPSYSLLGKMTARWELTGLMGKLEKVKHVFTEPRSSEKFDDWVAKFHSTVDLMRSPASGGMTGALALAVCRGKISEGLDFADDYARLVVAVGIPFPPVKDPQIQQKRAFNDALCTSISSLDKTPNQTISLSPLRTPLVYSSGIRTTNGTPSERQKNDTMSLISSLACSKSVSVNVNPLTPLRNALMNQGRGLSTIKQIEAANSVAQPTKRSTSGASSCVLSGSEWYVAQAYKALNQALGRCIRHRDDWGAIILAEARFVEQPEHYLSGISRWLRNQFVVHERWSDLLVDLGEFVERMTKVAET</sequence>
<keyword evidence="3" id="KW-0547">Nucleotide-binding</keyword>
<feature type="domain" description="Helicase ATP-binding" evidence="12">
    <location>
        <begin position="485"/>
        <end position="820"/>
    </location>
</feature>
<gene>
    <name evidence="13" type="ORF">TcWFU_000128</name>
</gene>
<dbReference type="InterPro" id="IPR013020">
    <property type="entry name" value="Rad3/Chl1-like"/>
</dbReference>
<accession>A0ABR4QJA0</accession>
<dbReference type="InterPro" id="IPR014013">
    <property type="entry name" value="Helic_SF1/SF2_ATP-bd_DinG/Rad3"/>
</dbReference>
<feature type="coiled-coil region" evidence="11">
    <location>
        <begin position="388"/>
        <end position="436"/>
    </location>
</feature>
<keyword evidence="14" id="KW-1185">Reference proteome</keyword>
<keyword evidence="11" id="KW-0175">Coiled coil</keyword>
<evidence type="ECO:0000256" key="1">
    <source>
        <dbReference type="ARBA" id="ARBA00004123"/>
    </source>
</evidence>
<evidence type="ECO:0000256" key="3">
    <source>
        <dbReference type="ARBA" id="ARBA00022741"/>
    </source>
</evidence>
<dbReference type="Pfam" id="PF13307">
    <property type="entry name" value="Helicase_C_2"/>
    <property type="match status" value="2"/>
</dbReference>
<dbReference type="Proteomes" id="UP001651158">
    <property type="component" value="Unassembled WGS sequence"/>
</dbReference>
<organism evidence="13 14">
    <name type="scientific">Taenia crassiceps</name>
    <dbReference type="NCBI Taxonomy" id="6207"/>
    <lineage>
        <taxon>Eukaryota</taxon>
        <taxon>Metazoa</taxon>
        <taxon>Spiralia</taxon>
        <taxon>Lophotrochozoa</taxon>
        <taxon>Platyhelminthes</taxon>
        <taxon>Cestoda</taxon>
        <taxon>Eucestoda</taxon>
        <taxon>Cyclophyllidea</taxon>
        <taxon>Taeniidae</taxon>
        <taxon>Taenia</taxon>
    </lineage>
</organism>
<keyword evidence="9" id="KW-0413">Isomerase</keyword>
<evidence type="ECO:0000256" key="10">
    <source>
        <dbReference type="ARBA" id="ARBA00023242"/>
    </source>
</evidence>
<evidence type="ECO:0000256" key="9">
    <source>
        <dbReference type="ARBA" id="ARBA00023235"/>
    </source>
</evidence>
<evidence type="ECO:0000256" key="2">
    <source>
        <dbReference type="ARBA" id="ARBA00022723"/>
    </source>
</evidence>
<dbReference type="InterPro" id="IPR010614">
    <property type="entry name" value="RAD3-like_helicase_DEAD"/>
</dbReference>
<dbReference type="SUPFAM" id="SSF52540">
    <property type="entry name" value="P-loop containing nucleoside triphosphate hydrolases"/>
    <property type="match status" value="1"/>
</dbReference>
<comment type="subcellular location">
    <subcellularLocation>
        <location evidence="1">Nucleus</location>
    </subcellularLocation>
</comment>
<evidence type="ECO:0000256" key="5">
    <source>
        <dbReference type="ARBA" id="ARBA00022806"/>
    </source>
</evidence>
<dbReference type="InterPro" id="IPR027417">
    <property type="entry name" value="P-loop_NTPase"/>
</dbReference>
<evidence type="ECO:0000313" key="14">
    <source>
        <dbReference type="Proteomes" id="UP001651158"/>
    </source>
</evidence>
<dbReference type="SMART" id="SM00488">
    <property type="entry name" value="DEXDc2"/>
    <property type="match status" value="1"/>
</dbReference>
<dbReference type="InterPro" id="IPR006554">
    <property type="entry name" value="Helicase-like_DEXD_c2"/>
</dbReference>
<dbReference type="PANTHER" id="PTHR11472">
    <property type="entry name" value="DNA REPAIR DEAD HELICASE RAD3/XP-D SUBFAMILY MEMBER"/>
    <property type="match status" value="1"/>
</dbReference>
<evidence type="ECO:0000259" key="12">
    <source>
        <dbReference type="PROSITE" id="PS51193"/>
    </source>
</evidence>
<evidence type="ECO:0000256" key="11">
    <source>
        <dbReference type="SAM" id="Coils"/>
    </source>
</evidence>
<evidence type="ECO:0000313" key="13">
    <source>
        <dbReference type="EMBL" id="KAL5109646.1"/>
    </source>
</evidence>
<dbReference type="EMBL" id="JAKROA010000002">
    <property type="protein sequence ID" value="KAL5109646.1"/>
    <property type="molecule type" value="Genomic_DNA"/>
</dbReference>
<name>A0ABR4QJA0_9CEST</name>
<dbReference type="PROSITE" id="PS51193">
    <property type="entry name" value="HELICASE_ATP_BIND_2"/>
    <property type="match status" value="1"/>
</dbReference>